<dbReference type="HOGENOM" id="CLU_3238985_0_0_5"/>
<reference evidence="1 2" key="1">
    <citation type="submission" date="2010-04" db="EMBL/GenBank/DDBJ databases">
        <authorList>
            <person name="Qin X."/>
            <person name="Bachman B."/>
            <person name="Battles P."/>
            <person name="Bell A."/>
            <person name="Bess C."/>
            <person name="Bickham C."/>
            <person name="Chaboub L."/>
            <person name="Chen D."/>
            <person name="Coyle M."/>
            <person name="Deiros D.R."/>
            <person name="Dinh H."/>
            <person name="Forbes L."/>
            <person name="Fowler G."/>
            <person name="Francisco L."/>
            <person name="Fu Q."/>
            <person name="Gubbala S."/>
            <person name="Hale W."/>
            <person name="Han Y."/>
            <person name="Hemphill L."/>
            <person name="Highlander S.K."/>
            <person name="Hirani K."/>
            <person name="Hogues M."/>
            <person name="Jackson L."/>
            <person name="Jakkamsetti A."/>
            <person name="Javaid M."/>
            <person name="Jiang H."/>
            <person name="Korchina V."/>
            <person name="Kovar C."/>
            <person name="Lara F."/>
            <person name="Lee S."/>
            <person name="Mata R."/>
            <person name="Mathew T."/>
            <person name="Moen C."/>
            <person name="Morales K."/>
            <person name="Munidasa M."/>
            <person name="Nazareth L."/>
            <person name="Ngo R."/>
            <person name="Nguyen L."/>
            <person name="Okwuonu G."/>
            <person name="Ongeri F."/>
            <person name="Patil S."/>
            <person name="Petrosino J."/>
            <person name="Pham C."/>
            <person name="Pham P."/>
            <person name="Pu L.-L."/>
            <person name="Puazo M."/>
            <person name="Raj R."/>
            <person name="Reid J."/>
            <person name="Rouhana J."/>
            <person name="Saada N."/>
            <person name="Shang Y."/>
            <person name="Simmons D."/>
            <person name="Thornton R."/>
            <person name="Warren J."/>
            <person name="Weissenberger G."/>
            <person name="Zhang J."/>
            <person name="Zhang L."/>
            <person name="Zhou C."/>
            <person name="Zhu D."/>
            <person name="Muzny D."/>
            <person name="Worley K."/>
            <person name="Gibbs R."/>
        </authorList>
    </citation>
    <scope>NUCLEOTIDE SEQUENCE [LARGE SCALE GENOMIC DNA]</scope>
    <source>
        <strain evidence="1 2">ATCC 49957</strain>
    </source>
</reference>
<gene>
    <name evidence="1" type="ORF">HMPREF0731_1557</name>
</gene>
<evidence type="ECO:0000313" key="2">
    <source>
        <dbReference type="Proteomes" id="UP000005324"/>
    </source>
</evidence>
<evidence type="ECO:0000313" key="1">
    <source>
        <dbReference type="EMBL" id="EFH12226.1"/>
    </source>
</evidence>
<organism evidence="1 2">
    <name type="scientific">Pseudoroseomonas cervicalis ATCC 49957</name>
    <dbReference type="NCBI Taxonomy" id="525371"/>
    <lineage>
        <taxon>Bacteria</taxon>
        <taxon>Pseudomonadati</taxon>
        <taxon>Pseudomonadota</taxon>
        <taxon>Alphaproteobacteria</taxon>
        <taxon>Acetobacterales</taxon>
        <taxon>Roseomonadaceae</taxon>
        <taxon>Roseomonas</taxon>
    </lineage>
</organism>
<comment type="caution">
    <text evidence="1">The sequence shown here is derived from an EMBL/GenBank/DDBJ whole genome shotgun (WGS) entry which is preliminary data.</text>
</comment>
<accession>D5RKE7</accession>
<dbReference type="AlphaFoldDB" id="D5RKE7"/>
<keyword evidence="2" id="KW-1185">Reference proteome</keyword>
<proteinExistence type="predicted"/>
<protein>
    <submittedName>
        <fullName evidence="1">Uncharacterized protein</fullName>
    </submittedName>
</protein>
<name>D5RKE7_9PROT</name>
<dbReference type="Proteomes" id="UP000005324">
    <property type="component" value="Unassembled WGS sequence"/>
</dbReference>
<sequence>MGQFALIRVKSGEGSGGPPRAFPDAESQEVLFLKKRTKKLLSV</sequence>
<dbReference type="EMBL" id="ADVL01000263">
    <property type="protein sequence ID" value="EFH12226.1"/>
    <property type="molecule type" value="Genomic_DNA"/>
</dbReference>